<dbReference type="EMBL" id="CDMZ01000030">
    <property type="protein sequence ID" value="CEM04880.1"/>
    <property type="molecule type" value="Genomic_DNA"/>
</dbReference>
<dbReference type="EMBL" id="CDMZ01000030">
    <property type="protein sequence ID" value="CEM04883.1"/>
    <property type="molecule type" value="Genomic_DNA"/>
</dbReference>
<proteinExistence type="predicted"/>
<dbReference type="VEuPathDB" id="CryptoDB:Cvel_14434"/>
<gene>
    <name evidence="2" type="ORF">Cvel_14433</name>
    <name evidence="3" type="ORF">Cvel_14434</name>
</gene>
<dbReference type="VEuPathDB" id="CryptoDB:Cvel_14433"/>
<organism evidence="3">
    <name type="scientific">Chromera velia CCMP2878</name>
    <dbReference type="NCBI Taxonomy" id="1169474"/>
    <lineage>
        <taxon>Eukaryota</taxon>
        <taxon>Sar</taxon>
        <taxon>Alveolata</taxon>
        <taxon>Colpodellida</taxon>
        <taxon>Chromeraceae</taxon>
        <taxon>Chromera</taxon>
    </lineage>
</organism>
<feature type="region of interest" description="Disordered" evidence="1">
    <location>
        <begin position="185"/>
        <end position="205"/>
    </location>
</feature>
<protein>
    <submittedName>
        <fullName evidence="3">Uncharacterized protein</fullName>
    </submittedName>
</protein>
<sequence length="242" mass="27516">MKPEEITSLISVLDFVRNTPPAELFDILCQWSLLSKEKTCDCGKVFKTWKKISEEVSSFQSFLEKNYGKCTCRSTRYTADAGMLLDRRLSQMSFPAKLACLWTFAESIPPKQAWALLYTKGVKEFEFSVKQVRRFYRHVRTYVQEYNLLEESLGGGRLGGRHTCEKGDECDCPGVRKEDLKDHLFGKSTEWRTPPPPGQEKNGKRALLTCVQVDEKAATEGGPTGAQPSARGTEIWLRFELP</sequence>
<name>A0A0G4F0J4_9ALVE</name>
<reference evidence="3" key="1">
    <citation type="submission" date="2014-11" db="EMBL/GenBank/DDBJ databases">
        <authorList>
            <person name="Otto D Thomas"/>
            <person name="Naeem Raeece"/>
        </authorList>
    </citation>
    <scope>NUCLEOTIDE SEQUENCE</scope>
</reference>
<evidence type="ECO:0000313" key="2">
    <source>
        <dbReference type="EMBL" id="CEM04880.1"/>
    </source>
</evidence>
<evidence type="ECO:0000313" key="3">
    <source>
        <dbReference type="EMBL" id="CEM04883.1"/>
    </source>
</evidence>
<dbReference type="AlphaFoldDB" id="A0A0G4F0J4"/>
<accession>A0A0G4F0J4</accession>
<evidence type="ECO:0000256" key="1">
    <source>
        <dbReference type="SAM" id="MobiDB-lite"/>
    </source>
</evidence>